<evidence type="ECO:0000256" key="6">
    <source>
        <dbReference type="ARBA" id="ARBA00023136"/>
    </source>
</evidence>
<dbReference type="GO" id="GO:0005886">
    <property type="term" value="C:plasma membrane"/>
    <property type="evidence" value="ECO:0007669"/>
    <property type="project" value="UniProtKB-SubCell"/>
</dbReference>
<comment type="subcellular location">
    <subcellularLocation>
        <location evidence="1">Cell membrane</location>
        <topology evidence="1">Peripheral membrane protein</topology>
    </subcellularLocation>
</comment>
<dbReference type="AlphaFoldDB" id="A0A7X2N2P9"/>
<dbReference type="GO" id="GO:0047355">
    <property type="term" value="F:CDP-glycerol glycerophosphotransferase activity"/>
    <property type="evidence" value="ECO:0007669"/>
    <property type="project" value="InterPro"/>
</dbReference>
<dbReference type="PANTHER" id="PTHR37316">
    <property type="entry name" value="TEICHOIC ACID GLYCEROL-PHOSPHATE PRIMASE"/>
    <property type="match status" value="1"/>
</dbReference>
<gene>
    <name evidence="7" type="ORF">FYJ50_01940</name>
</gene>
<dbReference type="Proteomes" id="UP000470082">
    <property type="component" value="Unassembled WGS sequence"/>
</dbReference>
<evidence type="ECO:0008006" key="9">
    <source>
        <dbReference type="Google" id="ProtNLM"/>
    </source>
</evidence>
<name>A0A7X2N2P9_9FIRM</name>
<dbReference type="InterPro" id="IPR007554">
    <property type="entry name" value="Glycerophosphate_synth"/>
</dbReference>
<comment type="similarity">
    <text evidence="2">Belongs to the CDP-glycerol glycerophosphotransferase family.</text>
</comment>
<evidence type="ECO:0000256" key="2">
    <source>
        <dbReference type="ARBA" id="ARBA00010488"/>
    </source>
</evidence>
<evidence type="ECO:0000256" key="1">
    <source>
        <dbReference type="ARBA" id="ARBA00004202"/>
    </source>
</evidence>
<comment type="caution">
    <text evidence="7">The sequence shown here is derived from an EMBL/GenBank/DDBJ whole genome shotgun (WGS) entry which is preliminary data.</text>
</comment>
<evidence type="ECO:0000313" key="8">
    <source>
        <dbReference type="Proteomes" id="UP000470082"/>
    </source>
</evidence>
<dbReference type="Pfam" id="PF04464">
    <property type="entry name" value="Glyphos_transf"/>
    <property type="match status" value="1"/>
</dbReference>
<keyword evidence="5" id="KW-0777">Teichoic acid biosynthesis</keyword>
<keyword evidence="8" id="KW-1185">Reference proteome</keyword>
<evidence type="ECO:0000313" key="7">
    <source>
        <dbReference type="EMBL" id="MSS00893.1"/>
    </source>
</evidence>
<dbReference type="Gene3D" id="3.40.50.11820">
    <property type="match status" value="1"/>
</dbReference>
<dbReference type="GO" id="GO:0019350">
    <property type="term" value="P:teichoic acid biosynthetic process"/>
    <property type="evidence" value="ECO:0007669"/>
    <property type="project" value="UniProtKB-KW"/>
</dbReference>
<dbReference type="InterPro" id="IPR043148">
    <property type="entry name" value="TagF_C"/>
</dbReference>
<dbReference type="RefSeq" id="WP_154459363.1">
    <property type="nucleotide sequence ID" value="NZ_VUMM01000002.1"/>
</dbReference>
<dbReference type="InterPro" id="IPR043149">
    <property type="entry name" value="TagF_N"/>
</dbReference>
<evidence type="ECO:0000256" key="3">
    <source>
        <dbReference type="ARBA" id="ARBA00022475"/>
    </source>
</evidence>
<sequence length="358" mass="42305">MGLSKIILRIVLKILDALTFFIKQDPNRITFVSLTQDHLSSDFKLIDEQLRNKSFDIHYNLIVFEQNIKGKLGYFFNCMKQLIDLKKSKLIILNDNNYVVSYFKPENTKVMQIWHAPGAVKKFGNQIQRQYPIQNYDYVICNSPYWKKCYSEAFHVKEDQVIVTGLPRMDMLINKEEIHFYEKYPQCRNKRLILYAPTFRGNIIDGFKMECIHFDSLKLEENEMILCKFHPLLQDIQIQQNNVLNVSHEDLYELMKVSDCMISDYSSVIFDYCLLNKEMIGFVPDYDTYKQTIGFNIDFYQDFPGPVCQSEEELNKVLHKSISIHPEFQKKYVSFKDGNNTKRVVELICEIMKSKDGE</sequence>
<keyword evidence="6" id="KW-0472">Membrane</keyword>
<dbReference type="SUPFAM" id="SSF53756">
    <property type="entry name" value="UDP-Glycosyltransferase/glycogen phosphorylase"/>
    <property type="match status" value="1"/>
</dbReference>
<protein>
    <recommendedName>
        <fullName evidence="9">CDP-glycerol:poly(Glycerophosphate) glycerophosphotransferase</fullName>
    </recommendedName>
</protein>
<keyword evidence="3" id="KW-1003">Cell membrane</keyword>
<organism evidence="7 8">
    <name type="scientific">Floccifex porci</name>
    <dbReference type="NCBI Taxonomy" id="2606629"/>
    <lineage>
        <taxon>Bacteria</taxon>
        <taxon>Bacillati</taxon>
        <taxon>Bacillota</taxon>
        <taxon>Erysipelotrichia</taxon>
        <taxon>Erysipelotrichales</taxon>
        <taxon>Erysipelotrichaceae</taxon>
        <taxon>Floccifex</taxon>
    </lineage>
</organism>
<accession>A0A7X2N2P9</accession>
<dbReference type="PANTHER" id="PTHR37316:SF3">
    <property type="entry name" value="TEICHOIC ACID GLYCEROL-PHOSPHATE TRANSFERASE"/>
    <property type="match status" value="1"/>
</dbReference>
<evidence type="ECO:0000256" key="5">
    <source>
        <dbReference type="ARBA" id="ARBA00022944"/>
    </source>
</evidence>
<dbReference type="Gene3D" id="3.40.50.12580">
    <property type="match status" value="1"/>
</dbReference>
<dbReference type="EMBL" id="VUMM01000002">
    <property type="protein sequence ID" value="MSS00893.1"/>
    <property type="molecule type" value="Genomic_DNA"/>
</dbReference>
<keyword evidence="4" id="KW-0808">Transferase</keyword>
<dbReference type="InterPro" id="IPR051612">
    <property type="entry name" value="Teichoic_Acid_Biosynth"/>
</dbReference>
<reference evidence="7 8" key="1">
    <citation type="submission" date="2019-08" db="EMBL/GenBank/DDBJ databases">
        <title>In-depth cultivation of the pig gut microbiome towards novel bacterial diversity and tailored functional studies.</title>
        <authorList>
            <person name="Wylensek D."/>
            <person name="Hitch T.C.A."/>
            <person name="Clavel T."/>
        </authorList>
    </citation>
    <scope>NUCLEOTIDE SEQUENCE [LARGE SCALE GENOMIC DNA]</scope>
    <source>
        <strain evidence="7 8">LKV-178-WT-2G</strain>
    </source>
</reference>
<proteinExistence type="inferred from homology"/>
<evidence type="ECO:0000256" key="4">
    <source>
        <dbReference type="ARBA" id="ARBA00022679"/>
    </source>
</evidence>